<keyword evidence="3" id="KW-0479">Metal-binding</keyword>
<reference evidence="7 8" key="1">
    <citation type="journal article" date="2011" name="Genome Res.">
        <title>Phylogeny-wide analysis of social amoeba genomes highlights ancient origins for complex intercellular communication.</title>
        <authorList>
            <person name="Heidel A.J."/>
            <person name="Lawal H.M."/>
            <person name="Felder M."/>
            <person name="Schilde C."/>
            <person name="Helps N.R."/>
            <person name="Tunggal B."/>
            <person name="Rivero F."/>
            <person name="John U."/>
            <person name="Schleicher M."/>
            <person name="Eichinger L."/>
            <person name="Platzer M."/>
            <person name="Noegel A.A."/>
            <person name="Schaap P."/>
            <person name="Gloeckner G."/>
        </authorList>
    </citation>
    <scope>NUCLEOTIDE SEQUENCE [LARGE SCALE GENOMIC DNA]</scope>
    <source>
        <strain evidence="8">ATCC 26659 / Pp 5 / PN500</strain>
    </source>
</reference>
<protein>
    <submittedName>
        <fullName evidence="7">Penta EF hand calcium binding protein</fullName>
    </submittedName>
</protein>
<dbReference type="InterPro" id="IPR002048">
    <property type="entry name" value="EF_hand_dom"/>
</dbReference>
<dbReference type="GeneID" id="31360965"/>
<sequence>MYFQAQPMMTTVVQFQAPVVMQGMWYYNLYAQLQQQQLMEMNAWFISMDRDRSGTISSHELQYLVIGGTPLGIDTANKLIRCFDRNRNGQIDFYEYAALHAFINHLYRCFAANDRNFSGTIDVREIYSALASAGFSLPFQTVNLYFMKYSPTGAPLLFTQYLNLCASVALTRSLFEWSDPMRTGMIHITLQQLFDMFALA</sequence>
<comment type="caution">
    <text evidence="7">The sequence shown here is derived from an EMBL/GenBank/DDBJ whole genome shotgun (WGS) entry which is preliminary data.</text>
</comment>
<keyword evidence="8" id="KW-1185">Reference proteome</keyword>
<dbReference type="SMART" id="SM00054">
    <property type="entry name" value="EFh"/>
    <property type="match status" value="3"/>
</dbReference>
<gene>
    <name evidence="7" type="primary">pefB</name>
    <name evidence="7" type="ORF">PPL_05480</name>
</gene>
<dbReference type="Gene3D" id="1.10.238.10">
    <property type="entry name" value="EF-hand"/>
    <property type="match status" value="1"/>
</dbReference>
<dbReference type="AlphaFoldDB" id="D3BAA5"/>
<dbReference type="InterPro" id="IPR011992">
    <property type="entry name" value="EF-hand-dom_pair"/>
</dbReference>
<dbReference type="InterPro" id="IPR051426">
    <property type="entry name" value="Peflin/Sorcin_CaBP"/>
</dbReference>
<dbReference type="RefSeq" id="XP_020433610.1">
    <property type="nucleotide sequence ID" value="XM_020576361.1"/>
</dbReference>
<dbReference type="Pfam" id="PF13499">
    <property type="entry name" value="EF-hand_7"/>
    <property type="match status" value="1"/>
</dbReference>
<evidence type="ECO:0000313" key="8">
    <source>
        <dbReference type="Proteomes" id="UP000001396"/>
    </source>
</evidence>
<dbReference type="FunCoup" id="D3BAA5">
    <property type="interactions" value="359"/>
</dbReference>
<name>D3BAA5_HETP5</name>
<comment type="subcellular location">
    <subcellularLocation>
        <location evidence="1">Cytoplasm</location>
    </subcellularLocation>
</comment>
<evidence type="ECO:0000256" key="4">
    <source>
        <dbReference type="ARBA" id="ARBA00022737"/>
    </source>
</evidence>
<evidence type="ECO:0000256" key="5">
    <source>
        <dbReference type="ARBA" id="ARBA00022837"/>
    </source>
</evidence>
<dbReference type="GO" id="GO:0005509">
    <property type="term" value="F:calcium ion binding"/>
    <property type="evidence" value="ECO:0007669"/>
    <property type="project" value="InterPro"/>
</dbReference>
<evidence type="ECO:0000259" key="6">
    <source>
        <dbReference type="PROSITE" id="PS50222"/>
    </source>
</evidence>
<feature type="domain" description="EF-hand" evidence="6">
    <location>
        <begin position="71"/>
        <end position="106"/>
    </location>
</feature>
<keyword evidence="5" id="KW-0106">Calcium</keyword>
<dbReference type="OMA" id="IRNTWWF"/>
<accession>D3BAA5</accession>
<dbReference type="PROSITE" id="PS50222">
    <property type="entry name" value="EF_HAND_2"/>
    <property type="match status" value="1"/>
</dbReference>
<dbReference type="EMBL" id="ADBJ01000025">
    <property type="protein sequence ID" value="EFA81492.1"/>
    <property type="molecule type" value="Genomic_DNA"/>
</dbReference>
<evidence type="ECO:0000256" key="2">
    <source>
        <dbReference type="ARBA" id="ARBA00022490"/>
    </source>
</evidence>
<dbReference type="SUPFAM" id="SSF47473">
    <property type="entry name" value="EF-hand"/>
    <property type="match status" value="1"/>
</dbReference>
<evidence type="ECO:0000313" key="7">
    <source>
        <dbReference type="EMBL" id="EFA81492.1"/>
    </source>
</evidence>
<dbReference type="GO" id="GO:0048306">
    <property type="term" value="F:calcium-dependent protein binding"/>
    <property type="evidence" value="ECO:0007669"/>
    <property type="project" value="UniProtKB-ARBA"/>
</dbReference>
<proteinExistence type="predicted"/>
<dbReference type="PROSITE" id="PS00018">
    <property type="entry name" value="EF_HAND_1"/>
    <property type="match status" value="1"/>
</dbReference>
<dbReference type="STRING" id="670386.D3BAA5"/>
<evidence type="ECO:0000256" key="3">
    <source>
        <dbReference type="ARBA" id="ARBA00022723"/>
    </source>
</evidence>
<evidence type="ECO:0000256" key="1">
    <source>
        <dbReference type="ARBA" id="ARBA00004496"/>
    </source>
</evidence>
<keyword evidence="2" id="KW-0963">Cytoplasm</keyword>
<dbReference type="PANTHER" id="PTHR46212">
    <property type="entry name" value="PEFLIN"/>
    <property type="match status" value="1"/>
</dbReference>
<dbReference type="Proteomes" id="UP000001396">
    <property type="component" value="Unassembled WGS sequence"/>
</dbReference>
<keyword evidence="4" id="KW-0677">Repeat</keyword>
<dbReference type="GO" id="GO:0005737">
    <property type="term" value="C:cytoplasm"/>
    <property type="evidence" value="ECO:0007669"/>
    <property type="project" value="UniProtKB-SubCell"/>
</dbReference>
<dbReference type="InterPro" id="IPR018247">
    <property type="entry name" value="EF_Hand_1_Ca_BS"/>
</dbReference>
<organism evidence="7 8">
    <name type="scientific">Heterostelium pallidum (strain ATCC 26659 / Pp 5 / PN500)</name>
    <name type="common">Cellular slime mold</name>
    <name type="synonym">Polysphondylium pallidum</name>
    <dbReference type="NCBI Taxonomy" id="670386"/>
    <lineage>
        <taxon>Eukaryota</taxon>
        <taxon>Amoebozoa</taxon>
        <taxon>Evosea</taxon>
        <taxon>Eumycetozoa</taxon>
        <taxon>Dictyostelia</taxon>
        <taxon>Acytosteliales</taxon>
        <taxon>Acytosteliaceae</taxon>
        <taxon>Heterostelium</taxon>
    </lineage>
</organism>
<dbReference type="PANTHER" id="PTHR46212:SF3">
    <property type="entry name" value="GH27120P"/>
    <property type="match status" value="1"/>
</dbReference>
<dbReference type="InParanoid" id="D3BAA5"/>